<reference evidence="2 3" key="1">
    <citation type="journal article" date="2011" name="Proc. Natl. Acad. Sci. U.S.A.">
        <title>Comparative genomics of xylose-fermenting fungi for enhanced biofuel production.</title>
        <authorList>
            <person name="Wohlbach D.J."/>
            <person name="Kuo A."/>
            <person name="Sato T.K."/>
            <person name="Potts K.M."/>
            <person name="Salamov A.A."/>
            <person name="LaButti K.M."/>
            <person name="Sun H."/>
            <person name="Clum A."/>
            <person name="Pangilinan J.L."/>
            <person name="Lindquist E.A."/>
            <person name="Lucas S."/>
            <person name="Lapidus A."/>
            <person name="Jin M."/>
            <person name="Gunawan C."/>
            <person name="Balan V."/>
            <person name="Dale B.E."/>
            <person name="Jeffries T.W."/>
            <person name="Zinkel R."/>
            <person name="Barry K.W."/>
            <person name="Grigoriev I.V."/>
            <person name="Gasch A.P."/>
        </authorList>
    </citation>
    <scope>NUCLEOTIDE SEQUENCE [LARGE SCALE GENOMIC DNA]</scope>
    <source>
        <strain evidence="3">ATCC 10573 / BCRC 21748 / CBS 615 / JCM 9827 / NBRC 10315 / NRRL Y-1498 / VKM Y-70</strain>
    </source>
</reference>
<sequence length="163" mass="18409">MGLLGKVQRAKVITKSMVTGFTSNNLFKRSVMFVIEDGKSEPDPQRTQELISYTYNDQGLFGVCECLQEYLDYRGSDWSRVYKAIIVFEQIAIRGSENALMFTENIDTKFKELEAYSGAGKDSINAAAKRLYDFLQDEDLIAETRKNVQPSGVVFTGGQIYQV</sequence>
<dbReference type="Proteomes" id="UP000000707">
    <property type="component" value="Unassembled WGS sequence"/>
</dbReference>
<evidence type="ECO:0000259" key="1">
    <source>
        <dbReference type="Pfam" id="PF01417"/>
    </source>
</evidence>
<dbReference type="HOGENOM" id="CLU_1626811_0_0_1"/>
<gene>
    <name evidence="2" type="ORF">CANTEDRAFT_114304</name>
</gene>
<dbReference type="GeneID" id="18247364"/>
<dbReference type="EMBL" id="GL996524">
    <property type="protein sequence ID" value="EGV62989.1"/>
    <property type="molecule type" value="Genomic_DNA"/>
</dbReference>
<evidence type="ECO:0000313" key="3">
    <source>
        <dbReference type="Proteomes" id="UP000000707"/>
    </source>
</evidence>
<keyword evidence="3" id="KW-1185">Reference proteome</keyword>
<dbReference type="InterPro" id="IPR008942">
    <property type="entry name" value="ENTH_VHS"/>
</dbReference>
<organism evidence="3">
    <name type="scientific">Candida tenuis (strain ATCC 10573 / BCRC 21748 / CBS 615 / JCM 9827 / NBRC 10315 / NRRL Y-1498 / VKM Y-70)</name>
    <name type="common">Yeast</name>
    <name type="synonym">Yamadazyma tenuis</name>
    <dbReference type="NCBI Taxonomy" id="590646"/>
    <lineage>
        <taxon>Eukaryota</taxon>
        <taxon>Fungi</taxon>
        <taxon>Dikarya</taxon>
        <taxon>Ascomycota</taxon>
        <taxon>Saccharomycotina</taxon>
        <taxon>Pichiomycetes</taxon>
        <taxon>Debaryomycetaceae</taxon>
        <taxon>Yamadazyma</taxon>
    </lineage>
</organism>
<dbReference type="SUPFAM" id="SSF48464">
    <property type="entry name" value="ENTH/VHS domain"/>
    <property type="match status" value="1"/>
</dbReference>
<dbReference type="Pfam" id="PF01417">
    <property type="entry name" value="ENTH"/>
    <property type="match status" value="1"/>
</dbReference>
<name>G3B6Q5_CANTC</name>
<dbReference type="Gene3D" id="1.25.40.90">
    <property type="match status" value="1"/>
</dbReference>
<dbReference type="KEGG" id="cten:18247364"/>
<feature type="domain" description="ENTH" evidence="1">
    <location>
        <begin position="39"/>
        <end position="140"/>
    </location>
</feature>
<evidence type="ECO:0000313" key="2">
    <source>
        <dbReference type="EMBL" id="EGV62989.1"/>
    </source>
</evidence>
<protein>
    <recommendedName>
        <fullName evidence="1">ENTH domain-containing protein</fullName>
    </recommendedName>
</protein>
<proteinExistence type="predicted"/>
<dbReference type="InterPro" id="IPR013809">
    <property type="entry name" value="ENTH"/>
</dbReference>
<accession>G3B6Q5</accession>
<dbReference type="AlphaFoldDB" id="G3B6Q5"/>